<feature type="domain" description="Cupin type-2" evidence="1">
    <location>
        <begin position="48"/>
        <end position="118"/>
    </location>
</feature>
<dbReference type="PANTHER" id="PTHR36440:SF1">
    <property type="entry name" value="PUTATIVE (AFU_ORTHOLOGUE AFUA_8G07350)-RELATED"/>
    <property type="match status" value="1"/>
</dbReference>
<reference evidence="2 3" key="1">
    <citation type="submission" date="2019-02" db="EMBL/GenBank/DDBJ databases">
        <title>Genomic Encyclopedia of Archaeal and Bacterial Type Strains, Phase II (KMG-II): from individual species to whole genera.</title>
        <authorList>
            <person name="Goeker M."/>
        </authorList>
    </citation>
    <scope>NUCLEOTIDE SEQUENCE [LARGE SCALE GENOMIC DNA]</scope>
    <source>
        <strain evidence="2 3">DSM 18101</strain>
    </source>
</reference>
<dbReference type="InterPro" id="IPR013096">
    <property type="entry name" value="Cupin_2"/>
</dbReference>
<dbReference type="InterPro" id="IPR014710">
    <property type="entry name" value="RmlC-like_jellyroll"/>
</dbReference>
<dbReference type="InterPro" id="IPR053146">
    <property type="entry name" value="QDO-like"/>
</dbReference>
<protein>
    <submittedName>
        <fullName evidence="2">Cupin domain</fullName>
    </submittedName>
</protein>
<dbReference type="Pfam" id="PF07883">
    <property type="entry name" value="Cupin_2"/>
    <property type="match status" value="1"/>
</dbReference>
<evidence type="ECO:0000259" key="1">
    <source>
        <dbReference type="Pfam" id="PF07883"/>
    </source>
</evidence>
<dbReference type="AlphaFoldDB" id="A0A4Q7YUT9"/>
<name>A0A4Q7YUT9_9BACT</name>
<gene>
    <name evidence="2" type="ORF">BDD14_3168</name>
</gene>
<organism evidence="2 3">
    <name type="scientific">Edaphobacter modestus</name>
    <dbReference type="NCBI Taxonomy" id="388466"/>
    <lineage>
        <taxon>Bacteria</taxon>
        <taxon>Pseudomonadati</taxon>
        <taxon>Acidobacteriota</taxon>
        <taxon>Terriglobia</taxon>
        <taxon>Terriglobales</taxon>
        <taxon>Acidobacteriaceae</taxon>
        <taxon>Edaphobacter</taxon>
    </lineage>
</organism>
<comment type="caution">
    <text evidence="2">The sequence shown here is derived from an EMBL/GenBank/DDBJ whole genome shotgun (WGS) entry which is preliminary data.</text>
</comment>
<proteinExistence type="predicted"/>
<dbReference type="PANTHER" id="PTHR36440">
    <property type="entry name" value="PUTATIVE (AFU_ORTHOLOGUE AFUA_8G07350)-RELATED"/>
    <property type="match status" value="1"/>
</dbReference>
<evidence type="ECO:0000313" key="2">
    <source>
        <dbReference type="EMBL" id="RZU41642.1"/>
    </source>
</evidence>
<dbReference type="RefSeq" id="WP_165420090.1">
    <property type="nucleotide sequence ID" value="NZ_SHKW01000001.1"/>
</dbReference>
<sequence>MKMQSIAPSKPVRKLGHREGKTVQIGNARLTWKATGEDTGYTTSLYEMDLLPENGIPLHSHPYSEVFYVLQGRTDFVTVNDQGEEEWVRCAAGETVIVPINRLHAFHNRTEKPSRFLSFSVYYHQVLFDRLAQEVDVDSPQTVTTGADPQEYIHLMQEALKQDMYFPQASLSNGREVLQELKDRTTVIGI</sequence>
<evidence type="ECO:0000313" key="3">
    <source>
        <dbReference type="Proteomes" id="UP000292958"/>
    </source>
</evidence>
<dbReference type="Gene3D" id="2.60.120.10">
    <property type="entry name" value="Jelly Rolls"/>
    <property type="match status" value="1"/>
</dbReference>
<keyword evidence="3" id="KW-1185">Reference proteome</keyword>
<accession>A0A4Q7YUT9</accession>
<dbReference type="InterPro" id="IPR011051">
    <property type="entry name" value="RmlC_Cupin_sf"/>
</dbReference>
<dbReference type="Proteomes" id="UP000292958">
    <property type="component" value="Unassembled WGS sequence"/>
</dbReference>
<dbReference type="EMBL" id="SHKW01000001">
    <property type="protein sequence ID" value="RZU41642.1"/>
    <property type="molecule type" value="Genomic_DNA"/>
</dbReference>
<dbReference type="SUPFAM" id="SSF51182">
    <property type="entry name" value="RmlC-like cupins"/>
    <property type="match status" value="1"/>
</dbReference>